<dbReference type="InterPro" id="IPR003594">
    <property type="entry name" value="HATPase_dom"/>
</dbReference>
<dbReference type="CDD" id="cd00075">
    <property type="entry name" value="HATPase"/>
    <property type="match status" value="1"/>
</dbReference>
<dbReference type="OrthoDB" id="9808408at2"/>
<evidence type="ECO:0000256" key="1">
    <source>
        <dbReference type="ARBA" id="ARBA00000085"/>
    </source>
</evidence>
<dbReference type="SUPFAM" id="SSF55785">
    <property type="entry name" value="PYP-like sensor domain (PAS domain)"/>
    <property type="match status" value="3"/>
</dbReference>
<comment type="caution">
    <text evidence="17">The sequence shown here is derived from an EMBL/GenBank/DDBJ whole genome shotgun (WGS) entry which is preliminary data.</text>
</comment>
<evidence type="ECO:0000259" key="15">
    <source>
        <dbReference type="PROSITE" id="PS50112"/>
    </source>
</evidence>
<dbReference type="InterPro" id="IPR036890">
    <property type="entry name" value="HATPase_C_sf"/>
</dbReference>
<dbReference type="EMBL" id="SGIU01000001">
    <property type="protein sequence ID" value="TAI49741.1"/>
    <property type="molecule type" value="Genomic_DNA"/>
</dbReference>
<protein>
    <recommendedName>
        <fullName evidence="3">histidine kinase</fullName>
        <ecNumber evidence="3">2.7.13.3</ecNumber>
    </recommendedName>
</protein>
<keyword evidence="12" id="KW-0472">Membrane</keyword>
<dbReference type="SUPFAM" id="SSF47384">
    <property type="entry name" value="Homodimeric domain of signal transducing histidine kinase"/>
    <property type="match status" value="1"/>
</dbReference>
<dbReference type="EC" id="2.7.13.3" evidence="3"/>
<dbReference type="Pfam" id="PF02518">
    <property type="entry name" value="HATPase_c"/>
    <property type="match status" value="1"/>
</dbReference>
<dbReference type="AlphaFoldDB" id="A0A4Q8QGW2"/>
<dbReference type="NCBIfam" id="TIGR00229">
    <property type="entry name" value="sensory_box"/>
    <property type="match status" value="3"/>
</dbReference>
<evidence type="ECO:0000256" key="9">
    <source>
        <dbReference type="ARBA" id="ARBA00022840"/>
    </source>
</evidence>
<evidence type="ECO:0000256" key="6">
    <source>
        <dbReference type="ARBA" id="ARBA00022692"/>
    </source>
</evidence>
<dbReference type="PANTHER" id="PTHR42878:SF7">
    <property type="entry name" value="SENSOR HISTIDINE KINASE GLRK"/>
    <property type="match status" value="1"/>
</dbReference>
<evidence type="ECO:0000259" key="14">
    <source>
        <dbReference type="PROSITE" id="PS50109"/>
    </source>
</evidence>
<evidence type="ECO:0000256" key="13">
    <source>
        <dbReference type="SAM" id="Coils"/>
    </source>
</evidence>
<keyword evidence="8" id="KW-0418">Kinase</keyword>
<keyword evidence="18" id="KW-1185">Reference proteome</keyword>
<keyword evidence="7" id="KW-0547">Nucleotide-binding</keyword>
<proteinExistence type="predicted"/>
<feature type="coiled-coil region" evidence="13">
    <location>
        <begin position="367"/>
        <end position="397"/>
    </location>
</feature>
<sequence>MFRLLAEGVSEGIIVVNNKQQIVATNSATDQMFGYAKEELVGQSLNILIPSKYHHAHGGHFKDFLAKSGKRKMAEGRELYGARKNGEEFPIEAGLNPFPLSGSTYIMALVMDVSSRKAIEEDLKLKSKALSSAINGIIITDAQQEDNPVVYVNSAFEELTGYAREEILNRNLRFLQGEDRNQKSIEELRNAVKNGESCEVEIRNYRKDGTLWWNKLSITPLKDSNNSVTHFIGIQNDITERIEAEEERNHWNKIFEESLNEIYVLDAKTLRFISANQGAQNNLGYSLQELQQLTPLDLKPEYNKASFKKLIAPLYSKDRGKVQFETIHLRKDGSTYPIEVHFQISSIGNKSVIISIILDITDRKNYTERLERTVEERTKQLRQALEKEKELNELKTRFLSLVSHEFKTPLSSILTSTTLLTKYTQEEQQPKRDKHISTIRNKVKYLDNILNDFLSIERLETGKVKYNLVEFPLSKIINQVIYDANLLLKTGQTINYPENIDDVMITFDEKIFELVLSNLIHNAIKYSPENTKIDIQVKETGYALQLKVIDQGIGIPKEEQKFIFNRYFRANNALLNQGTGIGLNIAKQHLENLGGNITFESEENKGSTFTIEIPIIVEEKVNT</sequence>
<keyword evidence="11" id="KW-0902">Two-component regulatory system</keyword>
<evidence type="ECO:0000256" key="2">
    <source>
        <dbReference type="ARBA" id="ARBA00004141"/>
    </source>
</evidence>
<keyword evidence="9" id="KW-0067">ATP-binding</keyword>
<feature type="domain" description="PAC" evidence="16">
    <location>
        <begin position="198"/>
        <end position="250"/>
    </location>
</feature>
<dbReference type="GO" id="GO:0000156">
    <property type="term" value="F:phosphorelay response regulator activity"/>
    <property type="evidence" value="ECO:0007669"/>
    <property type="project" value="TreeGrafter"/>
</dbReference>
<dbReference type="InterPro" id="IPR000700">
    <property type="entry name" value="PAS-assoc_C"/>
</dbReference>
<reference evidence="17 18" key="1">
    <citation type="submission" date="2019-02" db="EMBL/GenBank/DDBJ databases">
        <title>Draft genome sequence of Muricauda sp. 176CP4-71.</title>
        <authorList>
            <person name="Park J.-S."/>
        </authorList>
    </citation>
    <scope>NUCLEOTIDE SEQUENCE [LARGE SCALE GENOMIC DNA]</scope>
    <source>
        <strain evidence="17 18">176CP4-71</strain>
    </source>
</reference>
<dbReference type="InterPro" id="IPR005467">
    <property type="entry name" value="His_kinase_dom"/>
</dbReference>
<dbReference type="SMART" id="SM00091">
    <property type="entry name" value="PAS"/>
    <property type="match status" value="3"/>
</dbReference>
<keyword evidence="13" id="KW-0175">Coiled coil</keyword>
<dbReference type="InterPro" id="IPR035965">
    <property type="entry name" value="PAS-like_dom_sf"/>
</dbReference>
<evidence type="ECO:0000256" key="11">
    <source>
        <dbReference type="ARBA" id="ARBA00023012"/>
    </source>
</evidence>
<evidence type="ECO:0000256" key="3">
    <source>
        <dbReference type="ARBA" id="ARBA00012438"/>
    </source>
</evidence>
<dbReference type="PRINTS" id="PR00344">
    <property type="entry name" value="BCTRLSENSOR"/>
</dbReference>
<evidence type="ECO:0000259" key="16">
    <source>
        <dbReference type="PROSITE" id="PS50113"/>
    </source>
</evidence>
<dbReference type="InterPro" id="IPR001610">
    <property type="entry name" value="PAC"/>
</dbReference>
<dbReference type="SMART" id="SM00086">
    <property type="entry name" value="PAC"/>
    <property type="match status" value="3"/>
</dbReference>
<evidence type="ECO:0000256" key="8">
    <source>
        <dbReference type="ARBA" id="ARBA00022777"/>
    </source>
</evidence>
<dbReference type="FunFam" id="3.30.565.10:FF:000006">
    <property type="entry name" value="Sensor histidine kinase WalK"/>
    <property type="match status" value="1"/>
</dbReference>
<dbReference type="Proteomes" id="UP000291981">
    <property type="component" value="Unassembled WGS sequence"/>
</dbReference>
<dbReference type="Gene3D" id="3.30.565.10">
    <property type="entry name" value="Histidine kinase-like ATPase, C-terminal domain"/>
    <property type="match status" value="1"/>
</dbReference>
<dbReference type="InterPro" id="IPR004358">
    <property type="entry name" value="Sig_transdc_His_kin-like_C"/>
</dbReference>
<dbReference type="SUPFAM" id="SSF55874">
    <property type="entry name" value="ATPase domain of HSP90 chaperone/DNA topoisomerase II/histidine kinase"/>
    <property type="match status" value="1"/>
</dbReference>
<dbReference type="GO" id="GO:0005524">
    <property type="term" value="F:ATP binding"/>
    <property type="evidence" value="ECO:0007669"/>
    <property type="project" value="UniProtKB-KW"/>
</dbReference>
<dbReference type="GO" id="GO:0007234">
    <property type="term" value="P:osmosensory signaling via phosphorelay pathway"/>
    <property type="evidence" value="ECO:0007669"/>
    <property type="project" value="TreeGrafter"/>
</dbReference>
<evidence type="ECO:0000256" key="4">
    <source>
        <dbReference type="ARBA" id="ARBA00022553"/>
    </source>
</evidence>
<gene>
    <name evidence="17" type="ORF">EW142_08070</name>
</gene>
<dbReference type="PROSITE" id="PS50113">
    <property type="entry name" value="PAC"/>
    <property type="match status" value="2"/>
</dbReference>
<organism evidence="17 18">
    <name type="scientific">Flagellimonas allohymeniacidonis</name>
    <dbReference type="NCBI Taxonomy" id="2517819"/>
    <lineage>
        <taxon>Bacteria</taxon>
        <taxon>Pseudomonadati</taxon>
        <taxon>Bacteroidota</taxon>
        <taxon>Flavobacteriia</taxon>
        <taxon>Flavobacteriales</taxon>
        <taxon>Flavobacteriaceae</taxon>
        <taxon>Flagellimonas</taxon>
    </lineage>
</organism>
<name>A0A4Q8QGW2_9FLAO</name>
<evidence type="ECO:0000313" key="18">
    <source>
        <dbReference type="Proteomes" id="UP000291981"/>
    </source>
</evidence>
<dbReference type="SMART" id="SM00388">
    <property type="entry name" value="HisKA"/>
    <property type="match status" value="1"/>
</dbReference>
<dbReference type="CDD" id="cd00130">
    <property type="entry name" value="PAS"/>
    <property type="match status" value="3"/>
</dbReference>
<evidence type="ECO:0000256" key="5">
    <source>
        <dbReference type="ARBA" id="ARBA00022679"/>
    </source>
</evidence>
<dbReference type="GO" id="GO:0006355">
    <property type="term" value="P:regulation of DNA-templated transcription"/>
    <property type="evidence" value="ECO:0007669"/>
    <property type="project" value="InterPro"/>
</dbReference>
<dbReference type="InterPro" id="IPR000014">
    <property type="entry name" value="PAS"/>
</dbReference>
<accession>A0A4Q8QGW2</accession>
<evidence type="ECO:0000256" key="10">
    <source>
        <dbReference type="ARBA" id="ARBA00022989"/>
    </source>
</evidence>
<feature type="domain" description="Histidine kinase" evidence="14">
    <location>
        <begin position="401"/>
        <end position="617"/>
    </location>
</feature>
<dbReference type="InterPro" id="IPR003661">
    <property type="entry name" value="HisK_dim/P_dom"/>
</dbReference>
<dbReference type="PROSITE" id="PS50109">
    <property type="entry name" value="HIS_KIN"/>
    <property type="match status" value="1"/>
</dbReference>
<dbReference type="Gene3D" id="1.10.287.130">
    <property type="match status" value="1"/>
</dbReference>
<dbReference type="Pfam" id="PF00989">
    <property type="entry name" value="PAS"/>
    <property type="match status" value="1"/>
</dbReference>
<feature type="domain" description="PAS" evidence="15">
    <location>
        <begin position="1"/>
        <end position="51"/>
    </location>
</feature>
<dbReference type="InterPro" id="IPR036097">
    <property type="entry name" value="HisK_dim/P_sf"/>
</dbReference>
<dbReference type="CDD" id="cd00082">
    <property type="entry name" value="HisKA"/>
    <property type="match status" value="1"/>
</dbReference>
<dbReference type="InterPro" id="IPR013767">
    <property type="entry name" value="PAS_fold"/>
</dbReference>
<feature type="domain" description="PAC" evidence="16">
    <location>
        <begin position="322"/>
        <end position="372"/>
    </location>
</feature>
<dbReference type="Pfam" id="PF00512">
    <property type="entry name" value="HisKA"/>
    <property type="match status" value="1"/>
</dbReference>
<keyword evidence="4" id="KW-0597">Phosphoprotein</keyword>
<dbReference type="GO" id="GO:0030295">
    <property type="term" value="F:protein kinase activator activity"/>
    <property type="evidence" value="ECO:0007669"/>
    <property type="project" value="TreeGrafter"/>
</dbReference>
<evidence type="ECO:0000256" key="7">
    <source>
        <dbReference type="ARBA" id="ARBA00022741"/>
    </source>
</evidence>
<keyword evidence="6" id="KW-0812">Transmembrane</keyword>
<dbReference type="PROSITE" id="PS50112">
    <property type="entry name" value="PAS"/>
    <property type="match status" value="2"/>
</dbReference>
<dbReference type="Pfam" id="PF13426">
    <property type="entry name" value="PAS_9"/>
    <property type="match status" value="2"/>
</dbReference>
<dbReference type="GO" id="GO:0000155">
    <property type="term" value="F:phosphorelay sensor kinase activity"/>
    <property type="evidence" value="ECO:0007669"/>
    <property type="project" value="InterPro"/>
</dbReference>
<comment type="catalytic activity">
    <reaction evidence="1">
        <text>ATP + protein L-histidine = ADP + protein N-phospho-L-histidine.</text>
        <dbReference type="EC" id="2.7.13.3"/>
    </reaction>
</comment>
<dbReference type="PANTHER" id="PTHR42878">
    <property type="entry name" value="TWO-COMPONENT HISTIDINE KINASE"/>
    <property type="match status" value="1"/>
</dbReference>
<keyword evidence="5" id="KW-0808">Transferase</keyword>
<dbReference type="SMART" id="SM00387">
    <property type="entry name" value="HATPase_c"/>
    <property type="match status" value="1"/>
</dbReference>
<feature type="domain" description="PAS" evidence="15">
    <location>
        <begin position="122"/>
        <end position="195"/>
    </location>
</feature>
<dbReference type="GO" id="GO:0016020">
    <property type="term" value="C:membrane"/>
    <property type="evidence" value="ECO:0007669"/>
    <property type="project" value="UniProtKB-SubCell"/>
</dbReference>
<evidence type="ECO:0000256" key="12">
    <source>
        <dbReference type="ARBA" id="ARBA00023136"/>
    </source>
</evidence>
<dbReference type="InterPro" id="IPR050351">
    <property type="entry name" value="BphY/WalK/GraS-like"/>
</dbReference>
<comment type="subcellular location">
    <subcellularLocation>
        <location evidence="2">Membrane</location>
        <topology evidence="2">Multi-pass membrane protein</topology>
    </subcellularLocation>
</comment>
<evidence type="ECO:0000313" key="17">
    <source>
        <dbReference type="EMBL" id="TAI49741.1"/>
    </source>
</evidence>
<keyword evidence="10" id="KW-1133">Transmembrane helix</keyword>
<dbReference type="Gene3D" id="3.30.450.20">
    <property type="entry name" value="PAS domain"/>
    <property type="match status" value="3"/>
</dbReference>